<sequence>MDTPNFGRKRKRKTTETFHHNKPPFKKFTFMVEECHSTLTSDEESFPCSCSGNIITKFEESQEVQSPEEVETSTCHDQVIRRREMSLLSDQEEVDSIEKKPQKMPSESELDEFFSAAEKNMQKKFENKYNFDIVKDVPLEGRYDWVELKQ</sequence>
<comment type="caution">
    <text evidence="7">The sequence shown here is derived from an EMBL/GenBank/DDBJ whole genome shotgun (WGS) entry which is preliminary data.</text>
</comment>
<dbReference type="AlphaFoldDB" id="A0A9D4XG48"/>
<dbReference type="PANTHER" id="PTHR46776">
    <property type="entry name" value="CYCLIN-DEPENDENT KINASE INHIBITOR 4-RELATED"/>
    <property type="match status" value="1"/>
</dbReference>
<reference evidence="7 8" key="1">
    <citation type="journal article" date="2022" name="Nat. Genet.">
        <title>Improved pea reference genome and pan-genome highlight genomic features and evolutionary characteristics.</title>
        <authorList>
            <person name="Yang T."/>
            <person name="Liu R."/>
            <person name="Luo Y."/>
            <person name="Hu S."/>
            <person name="Wang D."/>
            <person name="Wang C."/>
            <person name="Pandey M.K."/>
            <person name="Ge S."/>
            <person name="Xu Q."/>
            <person name="Li N."/>
            <person name="Li G."/>
            <person name="Huang Y."/>
            <person name="Saxena R.K."/>
            <person name="Ji Y."/>
            <person name="Li M."/>
            <person name="Yan X."/>
            <person name="He Y."/>
            <person name="Liu Y."/>
            <person name="Wang X."/>
            <person name="Xiang C."/>
            <person name="Varshney R.K."/>
            <person name="Ding H."/>
            <person name="Gao S."/>
            <person name="Zong X."/>
        </authorList>
    </citation>
    <scope>NUCLEOTIDE SEQUENCE [LARGE SCALE GENOMIC DNA]</scope>
    <source>
        <strain evidence="7 8">cv. Zhongwan 6</strain>
    </source>
</reference>
<evidence type="ECO:0000313" key="8">
    <source>
        <dbReference type="Proteomes" id="UP001058974"/>
    </source>
</evidence>
<feature type="region of interest" description="Disordered" evidence="5">
    <location>
        <begin position="1"/>
        <end position="20"/>
    </location>
</feature>
<comment type="subcellular location">
    <subcellularLocation>
        <location evidence="1">Nucleus</location>
        <location evidence="1">Nucleoplasm</location>
    </subcellularLocation>
</comment>
<evidence type="ECO:0000259" key="6">
    <source>
        <dbReference type="Pfam" id="PF02234"/>
    </source>
</evidence>
<dbReference type="Gene3D" id="4.10.365.10">
    <property type="entry name" value="p27"/>
    <property type="match status" value="1"/>
</dbReference>
<dbReference type="EMBL" id="JAMSHJ010000004">
    <property type="protein sequence ID" value="KAI5418111.1"/>
    <property type="molecule type" value="Genomic_DNA"/>
</dbReference>
<dbReference type="Gramene" id="Psat4g087120.1">
    <property type="protein sequence ID" value="Psat4g087120.1.cds"/>
    <property type="gene ID" value="Psat4g087120"/>
</dbReference>
<dbReference type="Gramene" id="Psat04G0266200-T2">
    <property type="protein sequence ID" value="KAI5418112.1"/>
    <property type="gene ID" value="KIW84_042662"/>
</dbReference>
<dbReference type="InterPro" id="IPR044898">
    <property type="entry name" value="CDI_dom_sf"/>
</dbReference>
<gene>
    <name evidence="7" type="ORF">KIW84_042662</name>
</gene>
<dbReference type="OrthoDB" id="9940972at2759"/>
<dbReference type="Gramene" id="Psat04G0266200-T1">
    <property type="protein sequence ID" value="KAI5418111.1"/>
    <property type="gene ID" value="KIW84_042662"/>
</dbReference>
<proteinExistence type="inferred from homology"/>
<dbReference type="Pfam" id="PF02234">
    <property type="entry name" value="CDI"/>
    <property type="match status" value="1"/>
</dbReference>
<evidence type="ECO:0000256" key="4">
    <source>
        <dbReference type="ARBA" id="ARBA00023306"/>
    </source>
</evidence>
<dbReference type="Proteomes" id="UP001058974">
    <property type="component" value="Chromosome 4"/>
</dbReference>
<accession>A0A9D4XG48</accession>
<feature type="domain" description="Cyclin-dependent kinase inhibitor" evidence="6">
    <location>
        <begin position="104"/>
        <end position="148"/>
    </location>
</feature>
<keyword evidence="3" id="KW-0649">Protein kinase inhibitor</keyword>
<evidence type="ECO:0000256" key="1">
    <source>
        <dbReference type="ARBA" id="ARBA00004642"/>
    </source>
</evidence>
<dbReference type="Gramene" id="PSAT_LOCUS17210_t1">
    <property type="protein sequence ID" value="CAL5197691.1"/>
    <property type="gene ID" value="PSAT_LOCUS17210"/>
</dbReference>
<evidence type="ECO:0000256" key="3">
    <source>
        <dbReference type="ARBA" id="ARBA00023013"/>
    </source>
</evidence>
<dbReference type="InterPro" id="IPR044275">
    <property type="entry name" value="KRP"/>
</dbReference>
<protein>
    <recommendedName>
        <fullName evidence="6">Cyclin-dependent kinase inhibitor domain-containing protein</fullName>
    </recommendedName>
</protein>
<dbReference type="EMBL" id="JAMSHJ010000004">
    <property type="protein sequence ID" value="KAI5418112.1"/>
    <property type="molecule type" value="Genomic_DNA"/>
</dbReference>
<evidence type="ECO:0000313" key="7">
    <source>
        <dbReference type="EMBL" id="KAI5418111.1"/>
    </source>
</evidence>
<dbReference type="GO" id="GO:0004861">
    <property type="term" value="F:cyclin-dependent protein serine/threonine kinase inhibitor activity"/>
    <property type="evidence" value="ECO:0007669"/>
    <property type="project" value="InterPro"/>
</dbReference>
<dbReference type="GO" id="GO:0051726">
    <property type="term" value="P:regulation of cell cycle"/>
    <property type="evidence" value="ECO:0007669"/>
    <property type="project" value="InterPro"/>
</dbReference>
<keyword evidence="4" id="KW-0131">Cell cycle</keyword>
<comment type="similarity">
    <text evidence="2">Belongs to the CDI family. ICK/KRP subfamily.</text>
</comment>
<feature type="region of interest" description="Disordered" evidence="5">
    <location>
        <begin position="86"/>
        <end position="108"/>
    </location>
</feature>
<evidence type="ECO:0000256" key="2">
    <source>
        <dbReference type="ARBA" id="ARBA00010274"/>
    </source>
</evidence>
<keyword evidence="8" id="KW-1185">Reference proteome</keyword>
<dbReference type="GO" id="GO:0005654">
    <property type="term" value="C:nucleoplasm"/>
    <property type="evidence" value="ECO:0007669"/>
    <property type="project" value="UniProtKB-SubCell"/>
</dbReference>
<organism evidence="7 8">
    <name type="scientific">Pisum sativum</name>
    <name type="common">Garden pea</name>
    <name type="synonym">Lathyrus oleraceus</name>
    <dbReference type="NCBI Taxonomy" id="3888"/>
    <lineage>
        <taxon>Eukaryota</taxon>
        <taxon>Viridiplantae</taxon>
        <taxon>Streptophyta</taxon>
        <taxon>Embryophyta</taxon>
        <taxon>Tracheophyta</taxon>
        <taxon>Spermatophyta</taxon>
        <taxon>Magnoliopsida</taxon>
        <taxon>eudicotyledons</taxon>
        <taxon>Gunneridae</taxon>
        <taxon>Pentapetalae</taxon>
        <taxon>rosids</taxon>
        <taxon>fabids</taxon>
        <taxon>Fabales</taxon>
        <taxon>Fabaceae</taxon>
        <taxon>Papilionoideae</taxon>
        <taxon>50 kb inversion clade</taxon>
        <taxon>NPAAA clade</taxon>
        <taxon>Hologalegina</taxon>
        <taxon>IRL clade</taxon>
        <taxon>Fabeae</taxon>
        <taxon>Lathyrus</taxon>
    </lineage>
</organism>
<name>A0A9D4XG48_PEA</name>
<dbReference type="InterPro" id="IPR003175">
    <property type="entry name" value="CDI_dom"/>
</dbReference>
<evidence type="ECO:0000256" key="5">
    <source>
        <dbReference type="SAM" id="MobiDB-lite"/>
    </source>
</evidence>